<evidence type="ECO:0000313" key="2">
    <source>
        <dbReference type="Proteomes" id="UP001596435"/>
    </source>
</evidence>
<dbReference type="Proteomes" id="UP001596435">
    <property type="component" value="Unassembled WGS sequence"/>
</dbReference>
<feature type="non-terminal residue" evidence="1">
    <location>
        <position position="1"/>
    </location>
</feature>
<gene>
    <name evidence="1" type="ORF">ACFQMG_37325</name>
</gene>
<organism evidence="1 2">
    <name type="scientific">Kitasatospora paranensis</name>
    <dbReference type="NCBI Taxonomy" id="258053"/>
    <lineage>
        <taxon>Bacteria</taxon>
        <taxon>Bacillati</taxon>
        <taxon>Actinomycetota</taxon>
        <taxon>Actinomycetes</taxon>
        <taxon>Kitasatosporales</taxon>
        <taxon>Streptomycetaceae</taxon>
        <taxon>Kitasatospora</taxon>
    </lineage>
</organism>
<proteinExistence type="predicted"/>
<protein>
    <submittedName>
        <fullName evidence="1">Stress protein</fullName>
    </submittedName>
</protein>
<accession>A0ABW2G9R2</accession>
<keyword evidence="2" id="KW-1185">Reference proteome</keyword>
<dbReference type="EMBL" id="JBHTAJ010000160">
    <property type="protein sequence ID" value="MFC7185218.1"/>
    <property type="molecule type" value="Genomic_DNA"/>
</dbReference>
<name>A0ABW2G9R2_9ACTN</name>
<reference evidence="2" key="1">
    <citation type="journal article" date="2019" name="Int. J. Syst. Evol. Microbiol.">
        <title>The Global Catalogue of Microorganisms (GCM) 10K type strain sequencing project: providing services to taxonomists for standard genome sequencing and annotation.</title>
        <authorList>
            <consortium name="The Broad Institute Genomics Platform"/>
            <consortium name="The Broad Institute Genome Sequencing Center for Infectious Disease"/>
            <person name="Wu L."/>
            <person name="Ma J."/>
        </authorList>
    </citation>
    <scope>NUCLEOTIDE SEQUENCE [LARGE SCALE GENOMIC DNA]</scope>
    <source>
        <strain evidence="2">CGMCC 1.12859</strain>
    </source>
</reference>
<sequence>YSRAASAPDGRAAVRAWRLPPGGAPVPLDAEGQAPSWRRAAPGGFRPAVPAAAFPVPEAAGGPGG</sequence>
<evidence type="ECO:0000313" key="1">
    <source>
        <dbReference type="EMBL" id="MFC7185218.1"/>
    </source>
</evidence>
<comment type="caution">
    <text evidence="1">The sequence shown here is derived from an EMBL/GenBank/DDBJ whole genome shotgun (WGS) entry which is preliminary data.</text>
</comment>